<dbReference type="CDD" id="cd22778">
    <property type="entry name" value="DPBB_CEPL-like"/>
    <property type="match status" value="1"/>
</dbReference>
<accession>S4UQF0</accession>
<protein>
    <submittedName>
        <fullName evidence="5">Cerato-platanin 12</fullName>
    </submittedName>
</protein>
<gene>
    <name evidence="5" type="primary">CP12</name>
</gene>
<keyword evidence="3" id="KW-0964">Secreted</keyword>
<reference evidence="5" key="1">
    <citation type="submission" date="2012-07" db="EMBL/GenBank/DDBJ databases">
        <authorList>
            <person name="Barsottini M.R.O."/>
            <person name="Oliveira J.F."/>
            <person name="Teixeira P."/>
            <person name="Pereira G.A.G."/>
            <person name="Ambrosio A.L.B."/>
            <person name="Dias S.M.G."/>
        </authorList>
    </citation>
    <scope>NUCLEOTIDE SEQUENCE</scope>
</reference>
<dbReference type="InterPro" id="IPR010829">
    <property type="entry name" value="Cerato-platanin"/>
</dbReference>
<dbReference type="AlphaFoldDB" id="S4UQF0"/>
<evidence type="ECO:0000256" key="1">
    <source>
        <dbReference type="ARBA" id="ARBA00004613"/>
    </source>
</evidence>
<feature type="chain" id="PRO_5004524015" evidence="4">
    <location>
        <begin position="17"/>
        <end position="156"/>
    </location>
</feature>
<proteinExistence type="evidence at transcript level"/>
<evidence type="ECO:0000313" key="5">
    <source>
        <dbReference type="EMBL" id="AGL40514.1"/>
    </source>
</evidence>
<organism evidence="5">
    <name type="scientific">Moniliophthora perniciosa</name>
    <name type="common">Witches'-broom disease fungus</name>
    <name type="synonym">Marasmius perniciosus</name>
    <dbReference type="NCBI Taxonomy" id="153609"/>
    <lineage>
        <taxon>Eukaryota</taxon>
        <taxon>Fungi</taxon>
        <taxon>Dikarya</taxon>
        <taxon>Basidiomycota</taxon>
        <taxon>Agaricomycotina</taxon>
        <taxon>Agaricomycetes</taxon>
        <taxon>Agaricomycetidae</taxon>
        <taxon>Agaricales</taxon>
        <taxon>Marasmiineae</taxon>
        <taxon>Marasmiaceae</taxon>
        <taxon>Moniliophthora</taxon>
    </lineage>
</organism>
<name>S4UQF0_MONPR</name>
<dbReference type="Pfam" id="PF07249">
    <property type="entry name" value="Cerato-platanin"/>
    <property type="match status" value="1"/>
</dbReference>
<comment type="similarity">
    <text evidence="2">Belongs to the cerato-platanin family.</text>
</comment>
<feature type="signal peptide" evidence="4">
    <location>
        <begin position="1"/>
        <end position="16"/>
    </location>
</feature>
<reference evidence="5" key="2">
    <citation type="journal article" date="2013" name="Mol. Plant Microbe Interact.">
        <title>Functional diversification of cerato-platanins in Moniliophthora perniciosa as seen by differential expression and protein function specialization.</title>
        <authorList>
            <person name="de O Barsottini M.R."/>
            <person name="de Oliveira J.F."/>
            <person name="Adamoski D."/>
            <person name="Teixeira P.J."/>
            <person name="do Prado P.F."/>
            <person name="Tiezzi H.O."/>
            <person name="Sforca M.L."/>
            <person name="Cassago A."/>
            <person name="Portugal R.V."/>
            <person name="de Oliveira P.S."/>
            <person name="de M Zeri A.C."/>
            <person name="Dias S.M."/>
            <person name="Pereira G.A."/>
            <person name="Ambrosio A.L."/>
        </authorList>
    </citation>
    <scope>NUCLEOTIDE SEQUENCE</scope>
</reference>
<dbReference type="Gene3D" id="2.40.40.10">
    <property type="entry name" value="RlpA-like domain"/>
    <property type="match status" value="1"/>
</dbReference>
<evidence type="ECO:0000256" key="3">
    <source>
        <dbReference type="ARBA" id="ARBA00022525"/>
    </source>
</evidence>
<sequence>MKFIAAIAILATSAAALSIKRQSADGTLKLRYINEYADDGFSLSDNGSCSSILGSKGINTVGDVNKSVDGVNVYPGGAFPVKEWNSGSCGTCWKVSYDDNGTVRTIRVVAVDTAQEGFNVAQTAMDVLTDGKAYEKGFVTVTAEQLSADNCKIGTN</sequence>
<comment type="subcellular location">
    <subcellularLocation>
        <location evidence="1">Secreted</location>
    </subcellularLocation>
</comment>
<dbReference type="GO" id="GO:0005576">
    <property type="term" value="C:extracellular region"/>
    <property type="evidence" value="ECO:0007669"/>
    <property type="project" value="UniProtKB-SubCell"/>
</dbReference>
<keyword evidence="4" id="KW-0732">Signal</keyword>
<dbReference type="EMBL" id="JX422035">
    <property type="protein sequence ID" value="AGL40514.1"/>
    <property type="molecule type" value="mRNA"/>
</dbReference>
<evidence type="ECO:0000256" key="4">
    <source>
        <dbReference type="SAM" id="SignalP"/>
    </source>
</evidence>
<dbReference type="SUPFAM" id="SSF50685">
    <property type="entry name" value="Barwin-like endoglucanases"/>
    <property type="match status" value="1"/>
</dbReference>
<evidence type="ECO:0000256" key="2">
    <source>
        <dbReference type="ARBA" id="ARBA00010421"/>
    </source>
</evidence>
<dbReference type="InterPro" id="IPR036908">
    <property type="entry name" value="RlpA-like_sf"/>
</dbReference>